<dbReference type="Gene3D" id="1.25.40.10">
    <property type="entry name" value="Tetratricopeptide repeat domain"/>
    <property type="match status" value="1"/>
</dbReference>
<evidence type="ECO:0000313" key="2">
    <source>
        <dbReference type="Proteomes" id="UP000748756"/>
    </source>
</evidence>
<proteinExistence type="predicted"/>
<dbReference type="SUPFAM" id="SSF81901">
    <property type="entry name" value="HCP-like"/>
    <property type="match status" value="1"/>
</dbReference>
<dbReference type="AlphaFoldDB" id="A0A9P5S810"/>
<protein>
    <submittedName>
        <fullName evidence="1">Uncharacterized protein</fullName>
    </submittedName>
</protein>
<accession>A0A9P5S810</accession>
<comment type="caution">
    <text evidence="1">The sequence shown here is derived from an EMBL/GenBank/DDBJ whole genome shotgun (WGS) entry which is preliminary data.</text>
</comment>
<dbReference type="OrthoDB" id="2384430at2759"/>
<dbReference type="EMBL" id="JAAAUQ010000096">
    <property type="protein sequence ID" value="KAF9154814.1"/>
    <property type="molecule type" value="Genomic_DNA"/>
</dbReference>
<evidence type="ECO:0000313" key="1">
    <source>
        <dbReference type="EMBL" id="KAF9154814.1"/>
    </source>
</evidence>
<gene>
    <name evidence="1" type="ORF">BG015_011928</name>
</gene>
<organism evidence="1 2">
    <name type="scientific">Linnemannia schmuckeri</name>
    <dbReference type="NCBI Taxonomy" id="64567"/>
    <lineage>
        <taxon>Eukaryota</taxon>
        <taxon>Fungi</taxon>
        <taxon>Fungi incertae sedis</taxon>
        <taxon>Mucoromycota</taxon>
        <taxon>Mortierellomycotina</taxon>
        <taxon>Mortierellomycetes</taxon>
        <taxon>Mortierellales</taxon>
        <taxon>Mortierellaceae</taxon>
        <taxon>Linnemannia</taxon>
    </lineage>
</organism>
<keyword evidence="2" id="KW-1185">Reference proteome</keyword>
<sequence length="92" mass="10138">MPPRTPQFALVLNLTLASYQNTVEKGLAKAQSYLGAPYVKGDGAKKNSEPALERFMKAARQDDTSSQFNPDCMYFTGEGVPVNQSKAIGWFF</sequence>
<dbReference type="InterPro" id="IPR011990">
    <property type="entry name" value="TPR-like_helical_dom_sf"/>
</dbReference>
<reference evidence="1" key="1">
    <citation type="journal article" date="2020" name="Fungal Divers.">
        <title>Resolving the Mortierellaceae phylogeny through synthesis of multi-gene phylogenetics and phylogenomics.</title>
        <authorList>
            <person name="Vandepol N."/>
            <person name="Liber J."/>
            <person name="Desiro A."/>
            <person name="Na H."/>
            <person name="Kennedy M."/>
            <person name="Barry K."/>
            <person name="Grigoriev I.V."/>
            <person name="Miller A.N."/>
            <person name="O'Donnell K."/>
            <person name="Stajich J.E."/>
            <person name="Bonito G."/>
        </authorList>
    </citation>
    <scope>NUCLEOTIDE SEQUENCE</scope>
    <source>
        <strain evidence="1">NRRL 6426</strain>
    </source>
</reference>
<dbReference type="Proteomes" id="UP000748756">
    <property type="component" value="Unassembled WGS sequence"/>
</dbReference>
<name>A0A9P5S810_9FUNG</name>